<evidence type="ECO:0000313" key="3">
    <source>
        <dbReference type="Proteomes" id="UP001235343"/>
    </source>
</evidence>
<protein>
    <submittedName>
        <fullName evidence="2">Uncharacterized protein</fullName>
    </submittedName>
</protein>
<comment type="caution">
    <text evidence="2">The sequence shown here is derived from an EMBL/GenBank/DDBJ whole genome shotgun (WGS) entry which is preliminary data.</text>
</comment>
<accession>A0ABT7LB63</accession>
<sequence length="65" mass="7490">MGVAPMISIIAQRFVGFLSGKYKTIKGLLIILYFLWNIIIYYCLESLRFFIQFVGQCTVSSIHHS</sequence>
<keyword evidence="1" id="KW-0472">Membrane</keyword>
<gene>
    <name evidence="2" type="ORF">QQS35_21880</name>
</gene>
<feature type="transmembrane region" description="Helical" evidence="1">
    <location>
        <begin position="25"/>
        <end position="44"/>
    </location>
</feature>
<dbReference type="RefSeq" id="WP_285934384.1">
    <property type="nucleotide sequence ID" value="NZ_JASTZU010000063.1"/>
</dbReference>
<organism evidence="2 3">
    <name type="scientific">Aquibacillus rhizosphaerae</name>
    <dbReference type="NCBI Taxonomy" id="3051431"/>
    <lineage>
        <taxon>Bacteria</taxon>
        <taxon>Bacillati</taxon>
        <taxon>Bacillota</taxon>
        <taxon>Bacilli</taxon>
        <taxon>Bacillales</taxon>
        <taxon>Bacillaceae</taxon>
        <taxon>Aquibacillus</taxon>
    </lineage>
</organism>
<dbReference type="Proteomes" id="UP001235343">
    <property type="component" value="Unassembled WGS sequence"/>
</dbReference>
<reference evidence="2 3" key="1">
    <citation type="submission" date="2023-06" db="EMBL/GenBank/DDBJ databases">
        <title>Aquibacillus rhizosphaerae LR5S19.</title>
        <authorList>
            <person name="Sun J.-Q."/>
        </authorList>
    </citation>
    <scope>NUCLEOTIDE SEQUENCE [LARGE SCALE GENOMIC DNA]</scope>
    <source>
        <strain evidence="2 3">LR5S19</strain>
    </source>
</reference>
<proteinExistence type="predicted"/>
<keyword evidence="1" id="KW-1133">Transmembrane helix</keyword>
<keyword evidence="1" id="KW-0812">Transmembrane</keyword>
<evidence type="ECO:0000256" key="1">
    <source>
        <dbReference type="SAM" id="Phobius"/>
    </source>
</evidence>
<name>A0ABT7LB63_9BACI</name>
<keyword evidence="3" id="KW-1185">Reference proteome</keyword>
<evidence type="ECO:0000313" key="2">
    <source>
        <dbReference type="EMBL" id="MDL4843092.1"/>
    </source>
</evidence>
<dbReference type="EMBL" id="JASTZU010000063">
    <property type="protein sequence ID" value="MDL4843092.1"/>
    <property type="molecule type" value="Genomic_DNA"/>
</dbReference>